<comment type="caution">
    <text evidence="1">The sequence shown here is derived from an EMBL/GenBank/DDBJ whole genome shotgun (WGS) entry which is preliminary data.</text>
</comment>
<keyword evidence="2" id="KW-1185">Reference proteome</keyword>
<proteinExistence type="predicted"/>
<name>A0ABU4HJ96_9ACTN</name>
<evidence type="ECO:0000313" key="1">
    <source>
        <dbReference type="EMBL" id="MDW5593391.1"/>
    </source>
</evidence>
<dbReference type="Proteomes" id="UP001284601">
    <property type="component" value="Unassembled WGS sequence"/>
</dbReference>
<protein>
    <submittedName>
        <fullName evidence="1">Uncharacterized protein</fullName>
    </submittedName>
</protein>
<accession>A0ABU4HJ96</accession>
<reference evidence="2" key="1">
    <citation type="submission" date="2023-07" db="EMBL/GenBank/DDBJ databases">
        <title>Conexibacter stalactiti sp. nov., isolated from stalactites in a lava cave and emended description of the genus Conexibacter.</title>
        <authorList>
            <person name="Lee S.D."/>
        </authorList>
    </citation>
    <scope>NUCLEOTIDE SEQUENCE [LARGE SCALE GENOMIC DNA]</scope>
    <source>
        <strain evidence="2">KCTC 39840</strain>
    </source>
</reference>
<organism evidence="1 2">
    <name type="scientific">Conexibacter stalactiti</name>
    <dbReference type="NCBI Taxonomy" id="1940611"/>
    <lineage>
        <taxon>Bacteria</taxon>
        <taxon>Bacillati</taxon>
        <taxon>Actinomycetota</taxon>
        <taxon>Thermoleophilia</taxon>
        <taxon>Solirubrobacterales</taxon>
        <taxon>Conexibacteraceae</taxon>
        <taxon>Conexibacter</taxon>
    </lineage>
</organism>
<sequence length="48" mass="5638">MASGCRIRLVGRDRCREEDREFVIVRGCPPVQRVFGLTRFEQLLPFEV</sequence>
<dbReference type="RefSeq" id="WP_318595652.1">
    <property type="nucleotide sequence ID" value="NZ_JAWSTH010000005.1"/>
</dbReference>
<gene>
    <name evidence="1" type="ORF">R7226_03520</name>
</gene>
<dbReference type="EMBL" id="JAWSTH010000005">
    <property type="protein sequence ID" value="MDW5593391.1"/>
    <property type="molecule type" value="Genomic_DNA"/>
</dbReference>
<evidence type="ECO:0000313" key="2">
    <source>
        <dbReference type="Proteomes" id="UP001284601"/>
    </source>
</evidence>
<reference evidence="1 2" key="2">
    <citation type="submission" date="2023-10" db="EMBL/GenBank/DDBJ databases">
        <authorList>
            <person name="Han X.F."/>
        </authorList>
    </citation>
    <scope>NUCLEOTIDE SEQUENCE [LARGE SCALE GENOMIC DNA]</scope>
    <source>
        <strain evidence="1 2">KCTC 39840</strain>
    </source>
</reference>